<comment type="caution">
    <text evidence="1">The sequence shown here is derived from an EMBL/GenBank/DDBJ whole genome shotgun (WGS) entry which is preliminary data.</text>
</comment>
<gene>
    <name evidence="1" type="ORF">JCM19314_3595</name>
</gene>
<proteinExistence type="predicted"/>
<reference evidence="1 2" key="1">
    <citation type="journal article" date="2014" name="Genome Announc.">
        <title>Draft Genome Sequences of Marine Flavobacterium Nonlabens Strains NR17, NR24, NR27, NR32, NR33, and Ara13.</title>
        <authorList>
            <person name="Nakanishi M."/>
            <person name="Meirelles P."/>
            <person name="Suzuki R."/>
            <person name="Takatani N."/>
            <person name="Mino S."/>
            <person name="Suda W."/>
            <person name="Oshima K."/>
            <person name="Hattori M."/>
            <person name="Ohkuma M."/>
            <person name="Hosokawa M."/>
            <person name="Miyashita K."/>
            <person name="Thompson F.L."/>
            <person name="Niwa A."/>
            <person name="Sawabe T."/>
            <person name="Sawabe T."/>
        </authorList>
    </citation>
    <scope>NUCLEOTIDE SEQUENCE [LARGE SCALE GENOMIC DNA]</scope>
    <source>
        <strain evidence="2">JCM19314</strain>
    </source>
</reference>
<evidence type="ECO:0000313" key="2">
    <source>
        <dbReference type="Proteomes" id="UP000029226"/>
    </source>
</evidence>
<name>A0A090Q9B1_NONUL</name>
<dbReference type="AlphaFoldDB" id="A0A090Q9B1"/>
<sequence length="162" mass="19123">MPDGCETSKDFNLKIDSLTIAARFQQPCDMPMFCGLKLNVEVLINRDNQILVEQEFVNDTSDLLLKIDRVIKNKNEYAYKNRTGLIIIRDKKADLSQSKLVLQSFVASYNKYMDSIALNRFYKNLEKLNLKELDELKKERILVLEYWNYPKPRIPERQELKN</sequence>
<evidence type="ECO:0000313" key="1">
    <source>
        <dbReference type="EMBL" id="GAK99550.1"/>
    </source>
</evidence>
<protein>
    <submittedName>
        <fullName evidence="1">Uncharacterized protein</fullName>
    </submittedName>
</protein>
<dbReference type="Proteomes" id="UP000029226">
    <property type="component" value="Unassembled WGS sequence"/>
</dbReference>
<accession>A0A090Q9B1</accession>
<organism evidence="1 2">
    <name type="scientific">Nonlabens ulvanivorans</name>
    <name type="common">Persicivirga ulvanivorans</name>
    <dbReference type="NCBI Taxonomy" id="906888"/>
    <lineage>
        <taxon>Bacteria</taxon>
        <taxon>Pseudomonadati</taxon>
        <taxon>Bacteroidota</taxon>
        <taxon>Flavobacteriia</taxon>
        <taxon>Flavobacteriales</taxon>
        <taxon>Flavobacteriaceae</taxon>
        <taxon>Nonlabens</taxon>
    </lineage>
</organism>
<dbReference type="EMBL" id="BBMM01000002">
    <property type="protein sequence ID" value="GAK99550.1"/>
    <property type="molecule type" value="Genomic_DNA"/>
</dbReference>